<dbReference type="PANTHER" id="PTHR12714">
    <property type="entry name" value="PROTEIN-S ISOPRENYLCYSTEINE O-METHYLTRANSFERASE"/>
    <property type="match status" value="1"/>
</dbReference>
<dbReference type="EMBL" id="BAAAPW010000003">
    <property type="protein sequence ID" value="GAA2037190.1"/>
    <property type="molecule type" value="Genomic_DNA"/>
</dbReference>
<feature type="transmembrane region" description="Helical" evidence="5">
    <location>
        <begin position="71"/>
        <end position="93"/>
    </location>
</feature>
<dbReference type="Proteomes" id="UP001501196">
    <property type="component" value="Unassembled WGS sequence"/>
</dbReference>
<evidence type="ECO:0000256" key="2">
    <source>
        <dbReference type="ARBA" id="ARBA00022692"/>
    </source>
</evidence>
<evidence type="ECO:0000256" key="4">
    <source>
        <dbReference type="ARBA" id="ARBA00023136"/>
    </source>
</evidence>
<dbReference type="InterPro" id="IPR007318">
    <property type="entry name" value="Phopholipid_MeTrfase"/>
</dbReference>
<dbReference type="Pfam" id="PF04191">
    <property type="entry name" value="PEMT"/>
    <property type="match status" value="1"/>
</dbReference>
<evidence type="ECO:0000256" key="5">
    <source>
        <dbReference type="SAM" id="Phobius"/>
    </source>
</evidence>
<evidence type="ECO:0000313" key="6">
    <source>
        <dbReference type="EMBL" id="GAA2037190.1"/>
    </source>
</evidence>
<dbReference type="PANTHER" id="PTHR12714:SF9">
    <property type="entry name" value="PROTEIN-S-ISOPRENYLCYSTEINE O-METHYLTRANSFERASE"/>
    <property type="match status" value="1"/>
</dbReference>
<proteinExistence type="predicted"/>
<dbReference type="Gene3D" id="1.20.120.1630">
    <property type="match status" value="1"/>
</dbReference>
<feature type="transmembrane region" description="Helical" evidence="5">
    <location>
        <begin position="39"/>
        <end position="59"/>
    </location>
</feature>
<keyword evidence="7" id="KW-1185">Reference proteome</keyword>
<organism evidence="6 7">
    <name type="scientific">Agromyces tropicus</name>
    <dbReference type="NCBI Taxonomy" id="555371"/>
    <lineage>
        <taxon>Bacteria</taxon>
        <taxon>Bacillati</taxon>
        <taxon>Actinomycetota</taxon>
        <taxon>Actinomycetes</taxon>
        <taxon>Micrococcales</taxon>
        <taxon>Microbacteriaceae</taxon>
        <taxon>Agromyces</taxon>
    </lineage>
</organism>
<evidence type="ECO:0008006" key="8">
    <source>
        <dbReference type="Google" id="ProtNLM"/>
    </source>
</evidence>
<evidence type="ECO:0000313" key="7">
    <source>
        <dbReference type="Proteomes" id="UP001501196"/>
    </source>
</evidence>
<evidence type="ECO:0000256" key="1">
    <source>
        <dbReference type="ARBA" id="ARBA00004127"/>
    </source>
</evidence>
<reference evidence="7" key="1">
    <citation type="journal article" date="2019" name="Int. J. Syst. Evol. Microbiol.">
        <title>The Global Catalogue of Microorganisms (GCM) 10K type strain sequencing project: providing services to taxonomists for standard genome sequencing and annotation.</title>
        <authorList>
            <consortium name="The Broad Institute Genomics Platform"/>
            <consortium name="The Broad Institute Genome Sequencing Center for Infectious Disease"/>
            <person name="Wu L."/>
            <person name="Ma J."/>
        </authorList>
    </citation>
    <scope>NUCLEOTIDE SEQUENCE [LARGE SCALE GENOMIC DNA]</scope>
    <source>
        <strain evidence="7">JCM 15672</strain>
    </source>
</reference>
<comment type="subcellular location">
    <subcellularLocation>
        <location evidence="1">Endomembrane system</location>
        <topology evidence="1">Multi-pass membrane protein</topology>
    </subcellularLocation>
</comment>
<keyword evidence="2 5" id="KW-0812">Transmembrane</keyword>
<keyword evidence="4 5" id="KW-0472">Membrane</keyword>
<comment type="caution">
    <text evidence="6">The sequence shown here is derived from an EMBL/GenBank/DDBJ whole genome shotgun (WGS) entry which is preliminary data.</text>
</comment>
<gene>
    <name evidence="6" type="ORF">GCM10009819_22240</name>
</gene>
<accession>A0ABP5G3Z6</accession>
<sequence length="211" mass="23317">MDIERLVLLAIIVPLLCLTFVSLFSQAQRESAAGFVGFLNIAYLVLLASFYLVVVLLLFIRRPASARRTGVLPTAAAYVGSFLPLSFAFLGGIEVSPGVELFAVSLMTLGMVFTVTSLVTLGRSFGVEAKVRTLVQHGPYRLTRNPLYVGEMITLIGTVCFSPSWAKLGILILIGIVQVYRAIQEERLLEEHIPEYAEYKLRTKRFVPGLF</sequence>
<name>A0ABP5G3Z6_9MICO</name>
<protein>
    <recommendedName>
        <fullName evidence="8">Isoprenylcysteine carboxylmethyltransferase family protein</fullName>
    </recommendedName>
</protein>
<evidence type="ECO:0000256" key="3">
    <source>
        <dbReference type="ARBA" id="ARBA00022989"/>
    </source>
</evidence>
<keyword evidence="3 5" id="KW-1133">Transmembrane helix</keyword>
<dbReference type="RefSeq" id="WP_344373434.1">
    <property type="nucleotide sequence ID" value="NZ_BAAAPW010000003.1"/>
</dbReference>
<feature type="transmembrane region" description="Helical" evidence="5">
    <location>
        <begin position="99"/>
        <end position="121"/>
    </location>
</feature>